<accession>A0ABU0FWT7</accession>
<evidence type="ECO:0000313" key="2">
    <source>
        <dbReference type="Proteomes" id="UP001242313"/>
    </source>
</evidence>
<organism evidence="1 2">
    <name type="scientific">Mesobacillus stamsii</name>
    <dbReference type="NCBI Taxonomy" id="225347"/>
    <lineage>
        <taxon>Bacteria</taxon>
        <taxon>Bacillati</taxon>
        <taxon>Bacillota</taxon>
        <taxon>Bacilli</taxon>
        <taxon>Bacillales</taxon>
        <taxon>Bacillaceae</taxon>
        <taxon>Mesobacillus</taxon>
    </lineage>
</organism>
<keyword evidence="2" id="KW-1185">Reference proteome</keyword>
<sequence>MVRFNFAARSCLFAPSSANFRSVGENVLAKKNREANSSATVLKIQGVLHVHGPRMTSRIPDPIITWPACFASRTTDLSKAKWASNAISTALGSFFTIGSKMKKGPIEAITLVT</sequence>
<reference evidence="1 2" key="1">
    <citation type="submission" date="2023-07" db="EMBL/GenBank/DDBJ databases">
        <title>Genomic Encyclopedia of Type Strains, Phase IV (KMG-IV): sequencing the most valuable type-strain genomes for metagenomic binning, comparative biology and taxonomic classification.</title>
        <authorList>
            <person name="Goeker M."/>
        </authorList>
    </citation>
    <scope>NUCLEOTIDE SEQUENCE [LARGE SCALE GENOMIC DNA]</scope>
    <source>
        <strain evidence="1 2">DSM 19598</strain>
    </source>
</reference>
<gene>
    <name evidence="1" type="ORF">J2S25_002615</name>
</gene>
<dbReference type="EMBL" id="JAUSUN010000015">
    <property type="protein sequence ID" value="MDQ0414406.1"/>
    <property type="molecule type" value="Genomic_DNA"/>
</dbReference>
<proteinExistence type="predicted"/>
<protein>
    <submittedName>
        <fullName evidence="1">Uncharacterized protein</fullName>
    </submittedName>
</protein>
<dbReference type="Proteomes" id="UP001242313">
    <property type="component" value="Unassembled WGS sequence"/>
</dbReference>
<comment type="caution">
    <text evidence="1">The sequence shown here is derived from an EMBL/GenBank/DDBJ whole genome shotgun (WGS) entry which is preliminary data.</text>
</comment>
<name>A0ABU0FWT7_9BACI</name>
<evidence type="ECO:0000313" key="1">
    <source>
        <dbReference type="EMBL" id="MDQ0414406.1"/>
    </source>
</evidence>